<dbReference type="EMBL" id="BMHE01000047">
    <property type="protein sequence ID" value="GGA04970.1"/>
    <property type="molecule type" value="Genomic_DNA"/>
</dbReference>
<proteinExistence type="predicted"/>
<evidence type="ECO:0000313" key="1">
    <source>
        <dbReference type="EMBL" id="GGA04970.1"/>
    </source>
</evidence>
<keyword evidence="2" id="KW-1185">Reference proteome</keyword>
<reference evidence="2" key="1">
    <citation type="journal article" date="2019" name="Int. J. Syst. Evol. Microbiol.">
        <title>The Global Catalogue of Microorganisms (GCM) 10K type strain sequencing project: providing services to taxonomists for standard genome sequencing and annotation.</title>
        <authorList>
            <consortium name="The Broad Institute Genomics Platform"/>
            <consortium name="The Broad Institute Genome Sequencing Center for Infectious Disease"/>
            <person name="Wu L."/>
            <person name="Ma J."/>
        </authorList>
    </citation>
    <scope>NUCLEOTIDE SEQUENCE [LARGE SCALE GENOMIC DNA]</scope>
    <source>
        <strain evidence="2">CGMCC 1.15043</strain>
    </source>
</reference>
<comment type="caution">
    <text evidence="1">The sequence shown here is derived from an EMBL/GenBank/DDBJ whole genome shotgun (WGS) entry which is preliminary data.</text>
</comment>
<dbReference type="Proteomes" id="UP000615455">
    <property type="component" value="Unassembled WGS sequence"/>
</dbReference>
<name>A0ABQ1FB99_9BACL</name>
<organism evidence="1 2">
    <name type="scientific">Paenibacillus marchantiophytorum</name>
    <dbReference type="NCBI Taxonomy" id="1619310"/>
    <lineage>
        <taxon>Bacteria</taxon>
        <taxon>Bacillati</taxon>
        <taxon>Bacillota</taxon>
        <taxon>Bacilli</taxon>
        <taxon>Bacillales</taxon>
        <taxon>Paenibacillaceae</taxon>
        <taxon>Paenibacillus</taxon>
    </lineage>
</organism>
<accession>A0ABQ1FB99</accession>
<sequence>MGISGGLRLKFSVTEASAAKVGTVTLKNSLNAEVSNAEPAHNQSVTLTNRMMLIGEKMATLKI</sequence>
<gene>
    <name evidence="1" type="ORF">GCM10008018_58610</name>
</gene>
<protein>
    <submittedName>
        <fullName evidence="1">Uncharacterized protein</fullName>
    </submittedName>
</protein>
<evidence type="ECO:0000313" key="2">
    <source>
        <dbReference type="Proteomes" id="UP000615455"/>
    </source>
</evidence>